<reference evidence="2 3" key="1">
    <citation type="submission" date="2020-07" db="EMBL/GenBank/DDBJ databases">
        <title>Taxonomic revisions and descriptions of new bacterial species based on genomic comparisons in the high-G+C-content subgroup of the family Alcaligenaceae.</title>
        <authorList>
            <person name="Szabo A."/>
            <person name="Felfoldi T."/>
        </authorList>
    </citation>
    <scope>NUCLEOTIDE SEQUENCE [LARGE SCALE GENOMIC DNA]</scope>
    <source>
        <strain evidence="2 3">DSM 25667</strain>
    </source>
</reference>
<gene>
    <name evidence="2" type="ORF">H0A62_05220</name>
</gene>
<dbReference type="Pfam" id="PF07813">
    <property type="entry name" value="LTXXQ"/>
    <property type="match status" value="1"/>
</dbReference>
<dbReference type="EMBL" id="JACCEV010000001">
    <property type="protein sequence ID" value="NYT84999.1"/>
    <property type="molecule type" value="Genomic_DNA"/>
</dbReference>
<sequence>MKTFLIHPALLIASVSMPAVAQHHVHSDGHHAASAEHSPYAGMQSRPIKALSEQQINGLRSGKGMAMAMPAELNGYPGPLHVLELAPKIKLSDDQVALTKKLYSEMQAEAKAAGEKVIEAERELDSLFAHKKASAETVAVAVSRAANEQGKLREIHLRYHLRMIDALTPEQIASYNKLRGY</sequence>
<protein>
    <recommendedName>
        <fullName evidence="4">Periplasmic heavy metal sensor</fullName>
    </recommendedName>
</protein>
<dbReference type="InterPro" id="IPR012899">
    <property type="entry name" value="LTXXQ"/>
</dbReference>
<dbReference type="Proteomes" id="UP000554144">
    <property type="component" value="Unassembled WGS sequence"/>
</dbReference>
<keyword evidence="3" id="KW-1185">Reference proteome</keyword>
<dbReference type="AlphaFoldDB" id="A0A853GZZ8"/>
<dbReference type="RefSeq" id="WP_130037576.1">
    <property type="nucleotide sequence ID" value="NZ_JACCEV010000001.1"/>
</dbReference>
<evidence type="ECO:0000256" key="1">
    <source>
        <dbReference type="SAM" id="SignalP"/>
    </source>
</evidence>
<organism evidence="2 3">
    <name type="scientific">Pollutimonas harenae</name>
    <dbReference type="NCBI Taxonomy" id="657015"/>
    <lineage>
        <taxon>Bacteria</taxon>
        <taxon>Pseudomonadati</taxon>
        <taxon>Pseudomonadota</taxon>
        <taxon>Betaproteobacteria</taxon>
        <taxon>Burkholderiales</taxon>
        <taxon>Alcaligenaceae</taxon>
        <taxon>Pollutimonas</taxon>
    </lineage>
</organism>
<evidence type="ECO:0008006" key="4">
    <source>
        <dbReference type="Google" id="ProtNLM"/>
    </source>
</evidence>
<feature type="chain" id="PRO_5032513146" description="Periplasmic heavy metal sensor" evidence="1">
    <location>
        <begin position="22"/>
        <end position="181"/>
    </location>
</feature>
<keyword evidence="1" id="KW-0732">Signal</keyword>
<proteinExistence type="predicted"/>
<evidence type="ECO:0000313" key="2">
    <source>
        <dbReference type="EMBL" id="NYT84999.1"/>
    </source>
</evidence>
<dbReference type="GO" id="GO:0042597">
    <property type="term" value="C:periplasmic space"/>
    <property type="evidence" value="ECO:0007669"/>
    <property type="project" value="InterPro"/>
</dbReference>
<evidence type="ECO:0000313" key="3">
    <source>
        <dbReference type="Proteomes" id="UP000554144"/>
    </source>
</evidence>
<feature type="signal peptide" evidence="1">
    <location>
        <begin position="1"/>
        <end position="21"/>
    </location>
</feature>
<dbReference type="Gene3D" id="1.20.120.1490">
    <property type="match status" value="1"/>
</dbReference>
<dbReference type="OrthoDB" id="7353511at2"/>
<name>A0A853GZZ8_9BURK</name>
<accession>A0A853GZZ8</accession>
<comment type="caution">
    <text evidence="2">The sequence shown here is derived from an EMBL/GenBank/DDBJ whole genome shotgun (WGS) entry which is preliminary data.</text>
</comment>